<dbReference type="AlphaFoldDB" id="A0A068VL79"/>
<dbReference type="STRING" id="49390.A0A068VL79"/>
<dbReference type="EMBL" id="HG740284">
    <property type="protein sequence ID" value="CDP20433.1"/>
    <property type="molecule type" value="Genomic_DNA"/>
</dbReference>
<dbReference type="InParanoid" id="A0A068VL79"/>
<name>A0A068VL79_COFCA</name>
<dbReference type="PANTHER" id="PTHR23354">
    <property type="entry name" value="NUCLEOLAR PROTEIN 7/ESTROGEN RECEPTOR COACTIVATOR-RELATED"/>
    <property type="match status" value="1"/>
</dbReference>
<organism evidence="2 3">
    <name type="scientific">Coffea canephora</name>
    <name type="common">Robusta coffee</name>
    <dbReference type="NCBI Taxonomy" id="49390"/>
    <lineage>
        <taxon>Eukaryota</taxon>
        <taxon>Viridiplantae</taxon>
        <taxon>Streptophyta</taxon>
        <taxon>Embryophyta</taxon>
        <taxon>Tracheophyta</taxon>
        <taxon>Spermatophyta</taxon>
        <taxon>Magnoliopsida</taxon>
        <taxon>eudicotyledons</taxon>
        <taxon>Gunneridae</taxon>
        <taxon>Pentapetalae</taxon>
        <taxon>asterids</taxon>
        <taxon>lamiids</taxon>
        <taxon>Gentianales</taxon>
        <taxon>Rubiaceae</taxon>
        <taxon>Ixoroideae</taxon>
        <taxon>Gardenieae complex</taxon>
        <taxon>Bertiereae - Coffeeae clade</taxon>
        <taxon>Coffeeae</taxon>
        <taxon>Coffea</taxon>
    </lineage>
</organism>
<dbReference type="Gene3D" id="1.10.238.10">
    <property type="entry name" value="EF-hand"/>
    <property type="match status" value="1"/>
</dbReference>
<keyword evidence="3" id="KW-1185">Reference proteome</keyword>
<proteinExistence type="predicted"/>
<evidence type="ECO:0000313" key="2">
    <source>
        <dbReference type="EMBL" id="CDP20433.1"/>
    </source>
</evidence>
<dbReference type="Gramene" id="CDP20433">
    <property type="protein sequence ID" value="CDP20433"/>
    <property type="gene ID" value="GSCOC_T00005498001"/>
</dbReference>
<dbReference type="InterPro" id="IPR006571">
    <property type="entry name" value="TLDc_dom"/>
</dbReference>
<dbReference type="OrthoDB" id="26679at2759"/>
<dbReference type="PhylomeDB" id="A0A068VL79"/>
<evidence type="ECO:0000259" key="1">
    <source>
        <dbReference type="PROSITE" id="PS51886"/>
    </source>
</evidence>
<dbReference type="SUPFAM" id="SSF47473">
    <property type="entry name" value="EF-hand"/>
    <property type="match status" value="1"/>
</dbReference>
<dbReference type="PANTHER" id="PTHR23354:SF95">
    <property type="entry name" value="CALCIUM-BINDING EF-HAND FAMILY PROTEIN-RELATED"/>
    <property type="match status" value="1"/>
</dbReference>
<feature type="domain" description="TLDc" evidence="1">
    <location>
        <begin position="217"/>
        <end position="385"/>
    </location>
</feature>
<dbReference type="Pfam" id="PF07534">
    <property type="entry name" value="TLD"/>
    <property type="match status" value="1"/>
</dbReference>
<dbReference type="OMA" id="PLGDRMF"/>
<dbReference type="Proteomes" id="UP000295252">
    <property type="component" value="Unassembled WGS sequence"/>
</dbReference>
<dbReference type="PROSITE" id="PS51886">
    <property type="entry name" value="TLDC"/>
    <property type="match status" value="1"/>
</dbReference>
<accession>A0A068VL79</accession>
<protein>
    <submittedName>
        <fullName evidence="2">DH200=94 genomic scaffold, scaffold_1200</fullName>
    </submittedName>
</protein>
<dbReference type="SMART" id="SM00584">
    <property type="entry name" value="TLDc"/>
    <property type="match status" value="1"/>
</dbReference>
<dbReference type="FunCoup" id="A0A068VL79">
    <property type="interactions" value="2337"/>
</dbReference>
<gene>
    <name evidence="2" type="ORF">GSCOC_T00005498001</name>
</gene>
<sequence length="422" mass="46976">MGNSESSSSSSSADPRFKSACRAFTQKELEDLKSLFVSLAAKSQSDNPHYITPPVFKKYIGAGGPLGDRMFDLVTQKRKDQKLTFQDLVIAKGTYEKGTKDDIEEFIYQLLDVYGDGVVGRSDVERVLATMLNSICSENCSESRSGSEQECVDIFLNAANFKKDDSDKAESSLSFEDFRRWCALLPSVRKFLGSLLMPPDSGSQVPKLVDGESIDPNLVLMREQYAWLIGGALSHELSEWKLLYHSAVHGQSFNTFLGKMSDDGPSVLVIKDREGYIYGGYASQPWEKHGDFYGDLKSFLFQLYPKASIFRPTGANHNMQWCAVNFSSESIPNGIGFGGRVNHFGLFISANFDKGHTFECTTFGSPCLSKTNYIYPEVIECWGIVPKGAQQERSEAIRGTVLERFKEDRHMLNLVGLANSSD</sequence>
<reference evidence="3" key="1">
    <citation type="journal article" date="2014" name="Science">
        <title>The coffee genome provides insight into the convergent evolution of caffeine biosynthesis.</title>
        <authorList>
            <person name="Denoeud F."/>
            <person name="Carretero-Paulet L."/>
            <person name="Dereeper A."/>
            <person name="Droc G."/>
            <person name="Guyot R."/>
            <person name="Pietrella M."/>
            <person name="Zheng C."/>
            <person name="Alberti A."/>
            <person name="Anthony F."/>
            <person name="Aprea G."/>
            <person name="Aury J.M."/>
            <person name="Bento P."/>
            <person name="Bernard M."/>
            <person name="Bocs S."/>
            <person name="Campa C."/>
            <person name="Cenci A."/>
            <person name="Combes M.C."/>
            <person name="Crouzillat D."/>
            <person name="Da Silva C."/>
            <person name="Daddiego L."/>
            <person name="De Bellis F."/>
            <person name="Dussert S."/>
            <person name="Garsmeur O."/>
            <person name="Gayraud T."/>
            <person name="Guignon V."/>
            <person name="Jahn K."/>
            <person name="Jamilloux V."/>
            <person name="Joet T."/>
            <person name="Labadie K."/>
            <person name="Lan T."/>
            <person name="Leclercq J."/>
            <person name="Lepelley M."/>
            <person name="Leroy T."/>
            <person name="Li L.T."/>
            <person name="Librado P."/>
            <person name="Lopez L."/>
            <person name="Munoz A."/>
            <person name="Noel B."/>
            <person name="Pallavicini A."/>
            <person name="Perrotta G."/>
            <person name="Poncet V."/>
            <person name="Pot D."/>
            <person name="Priyono X."/>
            <person name="Rigoreau M."/>
            <person name="Rouard M."/>
            <person name="Rozas J."/>
            <person name="Tranchant-Dubreuil C."/>
            <person name="VanBuren R."/>
            <person name="Zhang Q."/>
            <person name="Andrade A.C."/>
            <person name="Argout X."/>
            <person name="Bertrand B."/>
            <person name="de Kochko A."/>
            <person name="Graziosi G."/>
            <person name="Henry R.J."/>
            <person name="Jayarama X."/>
            <person name="Ming R."/>
            <person name="Nagai C."/>
            <person name="Rounsley S."/>
            <person name="Sankoff D."/>
            <person name="Giuliano G."/>
            <person name="Albert V.A."/>
            <person name="Wincker P."/>
            <person name="Lashermes P."/>
        </authorList>
    </citation>
    <scope>NUCLEOTIDE SEQUENCE [LARGE SCALE GENOMIC DNA]</scope>
    <source>
        <strain evidence="3">cv. DH200-94</strain>
    </source>
</reference>
<evidence type="ECO:0000313" key="3">
    <source>
        <dbReference type="Proteomes" id="UP000295252"/>
    </source>
</evidence>
<dbReference type="InterPro" id="IPR011992">
    <property type="entry name" value="EF-hand-dom_pair"/>
</dbReference>